<feature type="domain" description="ABC transporter" evidence="8">
    <location>
        <begin position="319"/>
        <end position="525"/>
    </location>
</feature>
<dbReference type="PROSITE" id="PS50893">
    <property type="entry name" value="ABC_TRANSPORTER_2"/>
    <property type="match status" value="1"/>
</dbReference>
<evidence type="ECO:0000256" key="6">
    <source>
        <dbReference type="ARBA" id="ARBA00023136"/>
    </source>
</evidence>
<evidence type="ECO:0000256" key="7">
    <source>
        <dbReference type="SAM" id="Phobius"/>
    </source>
</evidence>
<dbReference type="Gene3D" id="1.20.1560.10">
    <property type="entry name" value="ABC transporter type 1, transmembrane domain"/>
    <property type="match status" value="1"/>
</dbReference>
<dbReference type="PANTHER" id="PTHR24221:SF654">
    <property type="entry name" value="ATP-BINDING CASSETTE SUB-FAMILY B MEMBER 6"/>
    <property type="match status" value="1"/>
</dbReference>
<dbReference type="RefSeq" id="WP_046922353.1">
    <property type="nucleotide sequence ID" value="NZ_AYYL01000018.1"/>
</dbReference>
<evidence type="ECO:0000256" key="4">
    <source>
        <dbReference type="ARBA" id="ARBA00022840"/>
    </source>
</evidence>
<dbReference type="GO" id="GO:0140359">
    <property type="term" value="F:ABC-type transporter activity"/>
    <property type="evidence" value="ECO:0007669"/>
    <property type="project" value="InterPro"/>
</dbReference>
<comment type="subcellular location">
    <subcellularLocation>
        <location evidence="1">Cell membrane</location>
        <topology evidence="1">Multi-pass membrane protein</topology>
    </subcellularLocation>
</comment>
<keyword evidence="4 10" id="KW-0067">ATP-binding</keyword>
<evidence type="ECO:0000256" key="3">
    <source>
        <dbReference type="ARBA" id="ARBA00022741"/>
    </source>
</evidence>
<name>A0A1I2RZ02_9LACO</name>
<evidence type="ECO:0000259" key="8">
    <source>
        <dbReference type="PROSITE" id="PS50893"/>
    </source>
</evidence>
<protein>
    <submittedName>
        <fullName evidence="10">ATP-binding cassette, subfamily C</fullName>
    </submittedName>
</protein>
<dbReference type="GO" id="GO:0005886">
    <property type="term" value="C:plasma membrane"/>
    <property type="evidence" value="ECO:0007669"/>
    <property type="project" value="UniProtKB-SubCell"/>
</dbReference>
<dbReference type="SMART" id="SM00382">
    <property type="entry name" value="AAA"/>
    <property type="match status" value="1"/>
</dbReference>
<evidence type="ECO:0000256" key="5">
    <source>
        <dbReference type="ARBA" id="ARBA00022989"/>
    </source>
</evidence>
<feature type="transmembrane region" description="Helical" evidence="7">
    <location>
        <begin position="48"/>
        <end position="69"/>
    </location>
</feature>
<dbReference type="AlphaFoldDB" id="A0A1I2RZ02"/>
<evidence type="ECO:0000259" key="9">
    <source>
        <dbReference type="PROSITE" id="PS50929"/>
    </source>
</evidence>
<feature type="transmembrane region" description="Helical" evidence="7">
    <location>
        <begin position="232"/>
        <end position="255"/>
    </location>
</feature>
<keyword evidence="3" id="KW-0547">Nucleotide-binding</keyword>
<dbReference type="InterPro" id="IPR027417">
    <property type="entry name" value="P-loop_NTPase"/>
</dbReference>
<dbReference type="PANTHER" id="PTHR24221">
    <property type="entry name" value="ATP-BINDING CASSETTE SUB-FAMILY B"/>
    <property type="match status" value="1"/>
</dbReference>
<dbReference type="PROSITE" id="PS50929">
    <property type="entry name" value="ABC_TM1F"/>
    <property type="match status" value="1"/>
</dbReference>
<reference evidence="11" key="1">
    <citation type="submission" date="2016-10" db="EMBL/GenBank/DDBJ databases">
        <authorList>
            <person name="Varghese N."/>
            <person name="Submissions S."/>
        </authorList>
    </citation>
    <scope>NUCLEOTIDE SEQUENCE [LARGE SCALE GENOMIC DNA]</scope>
    <source>
        <strain evidence="11">DSM 20403</strain>
    </source>
</reference>
<evidence type="ECO:0000313" key="11">
    <source>
        <dbReference type="Proteomes" id="UP000182635"/>
    </source>
</evidence>
<dbReference type="InterPro" id="IPR003439">
    <property type="entry name" value="ABC_transporter-like_ATP-bd"/>
</dbReference>
<keyword evidence="6 7" id="KW-0472">Membrane</keyword>
<dbReference type="PROSITE" id="PS00211">
    <property type="entry name" value="ABC_TRANSPORTER_1"/>
    <property type="match status" value="1"/>
</dbReference>
<dbReference type="InterPro" id="IPR017871">
    <property type="entry name" value="ABC_transporter-like_CS"/>
</dbReference>
<organism evidence="10 11">
    <name type="scientific">Ligilactobacillus ruminis DSM 20403 = NBRC 102161</name>
    <dbReference type="NCBI Taxonomy" id="1423798"/>
    <lineage>
        <taxon>Bacteria</taxon>
        <taxon>Bacillati</taxon>
        <taxon>Bacillota</taxon>
        <taxon>Bacilli</taxon>
        <taxon>Lactobacillales</taxon>
        <taxon>Lactobacillaceae</taxon>
        <taxon>Ligilactobacillus</taxon>
    </lineage>
</organism>
<dbReference type="InterPro" id="IPR039421">
    <property type="entry name" value="Type_1_exporter"/>
</dbReference>
<feature type="domain" description="ABC transmembrane type-1" evidence="9">
    <location>
        <begin position="123"/>
        <end position="290"/>
    </location>
</feature>
<dbReference type="InterPro" id="IPR036640">
    <property type="entry name" value="ABC1_TM_sf"/>
</dbReference>
<proteinExistence type="predicted"/>
<accession>A0A1I2RZ02</accession>
<dbReference type="InterPro" id="IPR003593">
    <property type="entry name" value="AAA+_ATPase"/>
</dbReference>
<dbReference type="Proteomes" id="UP000182635">
    <property type="component" value="Unassembled WGS sequence"/>
</dbReference>
<dbReference type="GO" id="GO:0016887">
    <property type="term" value="F:ATP hydrolysis activity"/>
    <property type="evidence" value="ECO:0007669"/>
    <property type="project" value="InterPro"/>
</dbReference>
<evidence type="ECO:0000256" key="2">
    <source>
        <dbReference type="ARBA" id="ARBA00022692"/>
    </source>
</evidence>
<dbReference type="InterPro" id="IPR011527">
    <property type="entry name" value="ABC1_TM_dom"/>
</dbReference>
<dbReference type="Gene3D" id="3.40.50.300">
    <property type="entry name" value="P-loop containing nucleotide triphosphate hydrolases"/>
    <property type="match status" value="1"/>
</dbReference>
<sequence>MITYKYSSKLKFMLIALLGTIKSSEYVILAYIVGTLTNIATNHQLGRLPGFIAFVICTFVLLLLAELIYNSLRAGEVRSINVFLRRKILQGMLKRPENENRESLGFLTNDFKLLETNRIDAEFDAILAVSTLTLALSYALYSNWILTVVFFAGSMIPVLASNLFQKPIQSASEKWTEANASYVGQVKNFIDSSDCVRLYDRAEQVACKNEPGISHLEEALRRMNLLNNNANSCINVIANIGTFVLPFLLGIYLVLRGQTTLGALFSIVQLSNAFVNPILILLQERNNFSTTRPIVEKVSQFLKDAEKKNPDGLVMHDELSLDGISVSRNGHNLLENIRIDIIKGKKIAVTGPSGSGKSTLMKLLVSDDESIGRIDNIILDGKPVDAADISSLFAYSSQYPVVLADTLWFNLTLGRKIGKQRVMDVCKSLDLDDIVREKGFDYVLSADGTGLSGGQLARIELARAVLSERPILLLDEINASLDSRTDMDIHHYLWNSNLTFIEIIHHYRKEDLKNYDAVIDVSDYS</sequence>
<feature type="transmembrane region" description="Helical" evidence="7">
    <location>
        <begin position="261"/>
        <end position="282"/>
    </location>
</feature>
<dbReference type="SUPFAM" id="SSF90123">
    <property type="entry name" value="ABC transporter transmembrane region"/>
    <property type="match status" value="1"/>
</dbReference>
<feature type="transmembrane region" description="Helical" evidence="7">
    <location>
        <begin position="12"/>
        <end position="36"/>
    </location>
</feature>
<dbReference type="OrthoDB" id="1672195at2"/>
<dbReference type="GO" id="GO:0005524">
    <property type="term" value="F:ATP binding"/>
    <property type="evidence" value="ECO:0007669"/>
    <property type="project" value="UniProtKB-KW"/>
</dbReference>
<keyword evidence="2 7" id="KW-0812">Transmembrane</keyword>
<dbReference type="GO" id="GO:0034040">
    <property type="term" value="F:ATPase-coupled lipid transmembrane transporter activity"/>
    <property type="evidence" value="ECO:0007669"/>
    <property type="project" value="TreeGrafter"/>
</dbReference>
<dbReference type="Pfam" id="PF00664">
    <property type="entry name" value="ABC_membrane"/>
    <property type="match status" value="1"/>
</dbReference>
<feature type="transmembrane region" description="Helical" evidence="7">
    <location>
        <begin position="144"/>
        <end position="164"/>
    </location>
</feature>
<dbReference type="Pfam" id="PF00005">
    <property type="entry name" value="ABC_tran"/>
    <property type="match status" value="1"/>
</dbReference>
<gene>
    <name evidence="10" type="ORF">SAMN02910432_01457</name>
</gene>
<dbReference type="SUPFAM" id="SSF52540">
    <property type="entry name" value="P-loop containing nucleoside triphosphate hydrolases"/>
    <property type="match status" value="1"/>
</dbReference>
<keyword evidence="5 7" id="KW-1133">Transmembrane helix</keyword>
<evidence type="ECO:0000313" key="10">
    <source>
        <dbReference type="EMBL" id="SFG45854.1"/>
    </source>
</evidence>
<dbReference type="EMBL" id="FOPI01000023">
    <property type="protein sequence ID" value="SFG45854.1"/>
    <property type="molecule type" value="Genomic_DNA"/>
</dbReference>
<evidence type="ECO:0000256" key="1">
    <source>
        <dbReference type="ARBA" id="ARBA00004651"/>
    </source>
</evidence>